<keyword evidence="7 17" id="KW-0547">Nucleotide-binding</keyword>
<dbReference type="NCBIfam" id="TIGR01525">
    <property type="entry name" value="ATPase-IB_hvy"/>
    <property type="match status" value="1"/>
</dbReference>
<dbReference type="InterPro" id="IPR017969">
    <property type="entry name" value="Heavy-metal-associated_CS"/>
</dbReference>
<dbReference type="SUPFAM" id="SSF56784">
    <property type="entry name" value="HAD-like"/>
    <property type="match status" value="1"/>
</dbReference>
<evidence type="ECO:0000256" key="9">
    <source>
        <dbReference type="ARBA" id="ARBA00022840"/>
    </source>
</evidence>
<keyword evidence="14" id="KW-0406">Ion transport</keyword>
<dbReference type="Gene3D" id="3.40.50.1000">
    <property type="entry name" value="HAD superfamily/HAD-like"/>
    <property type="match status" value="1"/>
</dbReference>
<evidence type="ECO:0000313" key="20">
    <source>
        <dbReference type="Proteomes" id="UP000193560"/>
    </source>
</evidence>
<keyword evidence="9 17" id="KW-0067">ATP-binding</keyword>
<dbReference type="GO" id="GO:0016020">
    <property type="term" value="C:membrane"/>
    <property type="evidence" value="ECO:0007669"/>
    <property type="project" value="UniProtKB-SubCell"/>
</dbReference>
<dbReference type="InterPro" id="IPR008250">
    <property type="entry name" value="ATPase_P-typ_transduc_dom_A_sf"/>
</dbReference>
<evidence type="ECO:0000256" key="3">
    <source>
        <dbReference type="ARBA" id="ARBA00012517"/>
    </source>
</evidence>
<evidence type="ECO:0000313" key="19">
    <source>
        <dbReference type="EMBL" id="ORZ24604.1"/>
    </source>
</evidence>
<dbReference type="CDD" id="cd02094">
    <property type="entry name" value="P-type_ATPase_Cu-like"/>
    <property type="match status" value="1"/>
</dbReference>
<dbReference type="Gene3D" id="3.40.1110.10">
    <property type="entry name" value="Calcium-transporting ATPase, cytoplasmic domain N"/>
    <property type="match status" value="1"/>
</dbReference>
<keyword evidence="5 17" id="KW-0812">Transmembrane</keyword>
<evidence type="ECO:0000256" key="1">
    <source>
        <dbReference type="ARBA" id="ARBA00004127"/>
    </source>
</evidence>
<feature type="transmembrane region" description="Helical" evidence="17">
    <location>
        <begin position="413"/>
        <end position="432"/>
    </location>
</feature>
<dbReference type="CDD" id="cd00371">
    <property type="entry name" value="HMA"/>
    <property type="match status" value="4"/>
</dbReference>
<organism evidence="19 20">
    <name type="scientific">Absidia repens</name>
    <dbReference type="NCBI Taxonomy" id="90262"/>
    <lineage>
        <taxon>Eukaryota</taxon>
        <taxon>Fungi</taxon>
        <taxon>Fungi incertae sedis</taxon>
        <taxon>Mucoromycota</taxon>
        <taxon>Mucoromycotina</taxon>
        <taxon>Mucoromycetes</taxon>
        <taxon>Mucorales</taxon>
        <taxon>Cunninghamellaceae</taxon>
        <taxon>Absidia</taxon>
    </lineage>
</organism>
<feature type="transmembrane region" description="Helical" evidence="17">
    <location>
        <begin position="372"/>
        <end position="393"/>
    </location>
</feature>
<dbReference type="InterPro" id="IPR023298">
    <property type="entry name" value="ATPase_P-typ_TM_dom_sf"/>
</dbReference>
<dbReference type="SFLD" id="SFLDS00003">
    <property type="entry name" value="Haloacid_Dehalogenase"/>
    <property type="match status" value="1"/>
</dbReference>
<evidence type="ECO:0000256" key="10">
    <source>
        <dbReference type="ARBA" id="ARBA00022842"/>
    </source>
</evidence>
<evidence type="ECO:0000256" key="13">
    <source>
        <dbReference type="ARBA" id="ARBA00023008"/>
    </source>
</evidence>
<keyword evidence="13" id="KW-0186">Copper</keyword>
<keyword evidence="20" id="KW-1185">Reference proteome</keyword>
<dbReference type="GO" id="GO:0005524">
    <property type="term" value="F:ATP binding"/>
    <property type="evidence" value="ECO:0007669"/>
    <property type="project" value="UniProtKB-UniRule"/>
</dbReference>
<dbReference type="OrthoDB" id="432719at2759"/>
<evidence type="ECO:0000256" key="5">
    <source>
        <dbReference type="ARBA" id="ARBA00022692"/>
    </source>
</evidence>
<feature type="transmembrane region" description="Helical" evidence="17">
    <location>
        <begin position="444"/>
        <end position="465"/>
    </location>
</feature>
<feature type="transmembrane region" description="Helical" evidence="17">
    <location>
        <begin position="477"/>
        <end position="496"/>
    </location>
</feature>
<evidence type="ECO:0000256" key="6">
    <source>
        <dbReference type="ARBA" id="ARBA00022723"/>
    </source>
</evidence>
<evidence type="ECO:0000256" key="17">
    <source>
        <dbReference type="RuleBase" id="RU362081"/>
    </source>
</evidence>
<feature type="domain" description="HMA" evidence="18">
    <location>
        <begin position="6"/>
        <end position="72"/>
    </location>
</feature>
<feature type="transmembrane region" description="Helical" evidence="17">
    <location>
        <begin position="1068"/>
        <end position="1091"/>
    </location>
</feature>
<dbReference type="Proteomes" id="UP000193560">
    <property type="component" value="Unassembled WGS sequence"/>
</dbReference>
<evidence type="ECO:0000256" key="11">
    <source>
        <dbReference type="ARBA" id="ARBA00022967"/>
    </source>
</evidence>
<dbReference type="InterPro" id="IPR023214">
    <property type="entry name" value="HAD_sf"/>
</dbReference>
<dbReference type="GO" id="GO:0140581">
    <property type="term" value="F:P-type monovalent copper transporter activity"/>
    <property type="evidence" value="ECO:0007669"/>
    <property type="project" value="UniProtKB-EC"/>
</dbReference>
<evidence type="ECO:0000256" key="7">
    <source>
        <dbReference type="ARBA" id="ARBA00022741"/>
    </source>
</evidence>
<dbReference type="SUPFAM" id="SSF81665">
    <property type="entry name" value="Calcium ATPase, transmembrane domain M"/>
    <property type="match status" value="1"/>
</dbReference>
<comment type="similarity">
    <text evidence="2 17">Belongs to the cation transport ATPase (P-type) (TC 3.A.3) family. Type IB subfamily.</text>
</comment>
<evidence type="ECO:0000256" key="14">
    <source>
        <dbReference type="ARBA" id="ARBA00023065"/>
    </source>
</evidence>
<evidence type="ECO:0000256" key="12">
    <source>
        <dbReference type="ARBA" id="ARBA00022989"/>
    </source>
</evidence>
<comment type="subcellular location">
    <subcellularLocation>
        <location evidence="1">Endomembrane system</location>
        <topology evidence="1">Multi-pass membrane protein</topology>
    </subcellularLocation>
    <subcellularLocation>
        <location evidence="17">Membrane</location>
    </subcellularLocation>
</comment>
<keyword evidence="12 17" id="KW-1133">Transmembrane helix</keyword>
<dbReference type="InterPro" id="IPR027256">
    <property type="entry name" value="P-typ_ATPase_IB"/>
</dbReference>
<keyword evidence="4" id="KW-0813">Transport</keyword>
<dbReference type="InterPro" id="IPR006122">
    <property type="entry name" value="HMA_Cu_ion-bd"/>
</dbReference>
<dbReference type="FunFam" id="3.30.70.100:FF:000001">
    <property type="entry name" value="ATPase copper transporting beta"/>
    <property type="match status" value="4"/>
</dbReference>
<feature type="transmembrane region" description="Helical" evidence="17">
    <location>
        <begin position="683"/>
        <end position="707"/>
    </location>
</feature>
<dbReference type="GO" id="GO:0055070">
    <property type="term" value="P:copper ion homeostasis"/>
    <property type="evidence" value="ECO:0007669"/>
    <property type="project" value="TreeGrafter"/>
</dbReference>
<reference evidence="19 20" key="1">
    <citation type="submission" date="2016-07" db="EMBL/GenBank/DDBJ databases">
        <title>Pervasive Adenine N6-methylation of Active Genes in Fungi.</title>
        <authorList>
            <consortium name="DOE Joint Genome Institute"/>
            <person name="Mondo S.J."/>
            <person name="Dannebaum R.O."/>
            <person name="Kuo R.C."/>
            <person name="Labutti K."/>
            <person name="Haridas S."/>
            <person name="Kuo A."/>
            <person name="Salamov A."/>
            <person name="Ahrendt S.R."/>
            <person name="Lipzen A."/>
            <person name="Sullivan W."/>
            <person name="Andreopoulos W.B."/>
            <person name="Clum A."/>
            <person name="Lindquist E."/>
            <person name="Daum C."/>
            <person name="Ramamoorthy G.K."/>
            <person name="Gryganskyi A."/>
            <person name="Culley D."/>
            <person name="Magnuson J.K."/>
            <person name="James T.Y."/>
            <person name="O'Malley M.A."/>
            <person name="Stajich J.E."/>
            <person name="Spatafora J.W."/>
            <person name="Visel A."/>
            <person name="Grigoriev I.V."/>
        </authorList>
    </citation>
    <scope>NUCLEOTIDE SEQUENCE [LARGE SCALE GENOMIC DNA]</scope>
    <source>
        <strain evidence="19 20">NRRL 1336</strain>
    </source>
</reference>
<feature type="transmembrane region" description="Helical" evidence="17">
    <location>
        <begin position="1097"/>
        <end position="1120"/>
    </location>
</feature>
<dbReference type="SFLD" id="SFLDG00002">
    <property type="entry name" value="C1.7:_P-type_atpase_like"/>
    <property type="match status" value="1"/>
</dbReference>
<dbReference type="Gene3D" id="2.70.150.10">
    <property type="entry name" value="Calcium-transporting ATPase, cytoplasmic transduction domain A"/>
    <property type="match status" value="1"/>
</dbReference>
<feature type="domain" description="HMA" evidence="18">
    <location>
        <begin position="79"/>
        <end position="146"/>
    </location>
</feature>
<dbReference type="SFLD" id="SFLDF00027">
    <property type="entry name" value="p-type_atpase"/>
    <property type="match status" value="1"/>
</dbReference>
<proteinExistence type="inferred from homology"/>
<feature type="domain" description="HMA" evidence="18">
    <location>
        <begin position="206"/>
        <end position="272"/>
    </location>
</feature>
<gene>
    <name evidence="19" type="ORF">BCR42DRAFT_403280</name>
</gene>
<evidence type="ECO:0000256" key="2">
    <source>
        <dbReference type="ARBA" id="ARBA00006024"/>
    </source>
</evidence>
<dbReference type="GO" id="GO:0005507">
    <property type="term" value="F:copper ion binding"/>
    <property type="evidence" value="ECO:0007669"/>
    <property type="project" value="InterPro"/>
</dbReference>
<dbReference type="PANTHER" id="PTHR43520">
    <property type="entry name" value="ATP7, ISOFORM B"/>
    <property type="match status" value="1"/>
</dbReference>
<comment type="caution">
    <text evidence="19">The sequence shown here is derived from an EMBL/GenBank/DDBJ whole genome shotgun (WGS) entry which is preliminary data.</text>
</comment>
<keyword evidence="11" id="KW-1278">Translocase</keyword>
<dbReference type="InterPro" id="IPR044492">
    <property type="entry name" value="P_typ_ATPase_HD_dom"/>
</dbReference>
<dbReference type="InterPro" id="IPR006121">
    <property type="entry name" value="HMA_dom"/>
</dbReference>
<keyword evidence="10" id="KW-0460">Magnesium</keyword>
<dbReference type="NCBIfam" id="TIGR00003">
    <property type="entry name" value="copper ion binding protein"/>
    <property type="match status" value="3"/>
</dbReference>
<dbReference type="FunFam" id="2.70.150.10:FF:000002">
    <property type="entry name" value="Copper-transporting ATPase 1, putative"/>
    <property type="match status" value="1"/>
</dbReference>
<dbReference type="Gene3D" id="3.30.70.100">
    <property type="match status" value="4"/>
</dbReference>
<keyword evidence="6 17" id="KW-0479">Metal-binding</keyword>
<dbReference type="InterPro" id="IPR036163">
    <property type="entry name" value="HMA_dom_sf"/>
</dbReference>
<evidence type="ECO:0000256" key="4">
    <source>
        <dbReference type="ARBA" id="ARBA00022448"/>
    </source>
</evidence>
<keyword evidence="15 17" id="KW-0472">Membrane</keyword>
<evidence type="ECO:0000256" key="16">
    <source>
        <dbReference type="ARBA" id="ARBA00080126"/>
    </source>
</evidence>
<dbReference type="Pfam" id="PF00403">
    <property type="entry name" value="HMA"/>
    <property type="match status" value="4"/>
</dbReference>
<dbReference type="PRINTS" id="PR00119">
    <property type="entry name" value="CATATPASE"/>
</dbReference>
<dbReference type="PROSITE" id="PS50846">
    <property type="entry name" value="HMA_2"/>
    <property type="match status" value="4"/>
</dbReference>
<dbReference type="InterPro" id="IPR023299">
    <property type="entry name" value="ATPase_P-typ_cyto_dom_N"/>
</dbReference>
<dbReference type="PROSITE" id="PS01047">
    <property type="entry name" value="HMA_1"/>
    <property type="match status" value="4"/>
</dbReference>
<dbReference type="AlphaFoldDB" id="A0A1X2IZ42"/>
<dbReference type="InterPro" id="IPR018303">
    <property type="entry name" value="ATPase_P-typ_P_site"/>
</dbReference>
<dbReference type="PROSITE" id="PS00154">
    <property type="entry name" value="ATPASE_E1_E2"/>
    <property type="match status" value="1"/>
</dbReference>
<evidence type="ECO:0000259" key="18">
    <source>
        <dbReference type="PROSITE" id="PS50846"/>
    </source>
</evidence>
<dbReference type="SUPFAM" id="SSF81653">
    <property type="entry name" value="Calcium ATPase, transduction domain A"/>
    <property type="match status" value="1"/>
</dbReference>
<dbReference type="Pfam" id="PF00122">
    <property type="entry name" value="E1-E2_ATPase"/>
    <property type="match status" value="1"/>
</dbReference>
<dbReference type="PANTHER" id="PTHR43520:SF8">
    <property type="entry name" value="P-TYPE CU(+) TRANSPORTER"/>
    <property type="match status" value="1"/>
</dbReference>
<dbReference type="GO" id="GO:0043682">
    <property type="term" value="F:P-type divalent copper transporter activity"/>
    <property type="evidence" value="ECO:0007669"/>
    <property type="project" value="TreeGrafter"/>
</dbReference>
<dbReference type="SUPFAM" id="SSF55008">
    <property type="entry name" value="HMA, heavy metal-associated domain"/>
    <property type="match status" value="4"/>
</dbReference>
<evidence type="ECO:0000256" key="15">
    <source>
        <dbReference type="ARBA" id="ARBA00023136"/>
    </source>
</evidence>
<dbReference type="PRINTS" id="PR00942">
    <property type="entry name" value="CUATPASEI"/>
</dbReference>
<keyword evidence="8" id="KW-0187">Copper transport</keyword>
<dbReference type="EC" id="7.2.2.8" evidence="3"/>
<name>A0A1X2IZ42_9FUNG</name>
<feature type="transmembrane region" description="Helical" evidence="17">
    <location>
        <begin position="637"/>
        <end position="663"/>
    </location>
</feature>
<protein>
    <recommendedName>
        <fullName evidence="3">P-type Cu(+) transporter</fullName>
        <ecNumber evidence="3">7.2.2.8</ecNumber>
    </recommendedName>
    <alternativeName>
        <fullName evidence="16">Cu(2+)-ATPase</fullName>
    </alternativeName>
</protein>
<dbReference type="InterPro" id="IPR059000">
    <property type="entry name" value="ATPase_P-type_domA"/>
</dbReference>
<dbReference type="InterPro" id="IPR036412">
    <property type="entry name" value="HAD-like_sf"/>
</dbReference>
<dbReference type="PRINTS" id="PR00943">
    <property type="entry name" value="CUATPASE"/>
</dbReference>
<evidence type="ECO:0000256" key="8">
    <source>
        <dbReference type="ARBA" id="ARBA00022796"/>
    </source>
</evidence>
<sequence length="1177" mass="128189">MMVDEQQFTLPVVGMTCQSCVKSITSALQKLPGVLTVAISLEQGLAVVTTTRGVLDQATLTSTIEDCGFDVPLHSMPPSTIVLPVLGMTCQSCVKSVTGALSSLPEVHYVIVSLNDENATVGYDTSSTDIMSILVRTIEECGFDVPMDLQQQKGQQRAFEENKLTSMTIPDVDTDSSSRNNSMNESAAILEANDNEQLLQQQKGMTVNLFEVRGMTCASCVNSIERAIQCLDGVCSIKVSLLAERATVEHDAMLIPAVEITAAIEECGFHAMLVEQSQDDLVQLQIFGMTCASCVHSIERTVGKLEGVLSIAVNLMTETAKVEYNEQLVGVRTIVDTIEDLGFNVLVAVNSTKNAQLESLSKVREIKEWRQALIHSLFFTVPVFVLAMVLPQFAWTRSFVHITLAPGLYLTDLLQFILTIPAQFIIGSRFLISAYRSLSHKSPTMDVLVSLSTLAAFFFSVLSMIRAVYTQATSKPVVFFDTSSMLISFILMGRYLENMAKGQSSSALSKLMSLTPSTACLLQLDPVSNVVVAEKRIPSELIQQGDLLKIVPGDKIPTDGLVTAGASSVDESMVTGEVDAVNKKHGDTVIGGTVNGLGTFTMQATRVGSDTALSQIVRLVEDAQISKAPIQGFTDVVAGYFVPCVIVLGLGTLVIWAALVALLDVDRMPSMLRMEMSQEGDGNWFFVCLKMCISVIIVACPCALGLATPTAVMVGTGLGAENGILFKGGMVLEKGQKVNKVVFDKTGTLTMGKVDVVDYATWNGASVSSALMLFLASIAESHSEHLLGRAVVNKFKVLTGVDSVDRLALVSNFKSETGCGIECHVDVANLKENISTMKVSPFQRHLLDSLTDKIQQYLVVVGNRRWLEQHHGIYLSENQLQTIEDQERQGYTCILVAHNGMATGYISISDILKPEAKHVVDALHALGIQTAMVTGDNELAANTIATKLGIDEVHAGISPNGKTQLIQRMQMESWTPQRGLWLWTMVISWLSRIRRRQELETKTVVAMVGDGINDSPALVQCDFGIALCSGTDIAMEAADVVLMRNDLTDVVTALDLSRTIFRRIKINLGWACIYNIIGIPLAMGIFMPWGYHLHPMMAGLAMAASSTSVVVSSLMLKWFWRKPSILETQQTHILSSWSNRLRGWLPIICRRKKDVAYEPLASNATQMYDLESLNPSP</sequence>
<dbReference type="STRING" id="90262.A0A1X2IZ42"/>
<accession>A0A1X2IZ42</accession>
<feature type="domain" description="HMA" evidence="18">
    <location>
        <begin position="280"/>
        <end position="346"/>
    </location>
</feature>
<dbReference type="EMBL" id="MCGE01000002">
    <property type="protein sequence ID" value="ORZ24604.1"/>
    <property type="molecule type" value="Genomic_DNA"/>
</dbReference>
<dbReference type="Pfam" id="PF00702">
    <property type="entry name" value="Hydrolase"/>
    <property type="match status" value="1"/>
</dbReference>